<proteinExistence type="predicted"/>
<sequence length="69" mass="7620">MSRTGRLASYVAEMTHPPSEHEPPIEVEGLEDTAEDLDAADVADRVDDDPEEQPNRVDPEYAQDEGDPV</sequence>
<feature type="region of interest" description="Disordered" evidence="1">
    <location>
        <begin position="1"/>
        <end position="69"/>
    </location>
</feature>
<name>A0ABN2YE29_9ACTN</name>
<organism evidence="2 3">
    <name type="scientific">Nocardioides bigeumensis</name>
    <dbReference type="NCBI Taxonomy" id="433657"/>
    <lineage>
        <taxon>Bacteria</taxon>
        <taxon>Bacillati</taxon>
        <taxon>Actinomycetota</taxon>
        <taxon>Actinomycetes</taxon>
        <taxon>Propionibacteriales</taxon>
        <taxon>Nocardioidaceae</taxon>
        <taxon>Nocardioides</taxon>
    </lineage>
</organism>
<reference evidence="2 3" key="1">
    <citation type="journal article" date="2019" name="Int. J. Syst. Evol. Microbiol.">
        <title>The Global Catalogue of Microorganisms (GCM) 10K type strain sequencing project: providing services to taxonomists for standard genome sequencing and annotation.</title>
        <authorList>
            <consortium name="The Broad Institute Genomics Platform"/>
            <consortium name="The Broad Institute Genome Sequencing Center for Infectious Disease"/>
            <person name="Wu L."/>
            <person name="Ma J."/>
        </authorList>
    </citation>
    <scope>NUCLEOTIDE SEQUENCE [LARGE SCALE GENOMIC DNA]</scope>
    <source>
        <strain evidence="2 3">JCM 16021</strain>
    </source>
</reference>
<dbReference type="EMBL" id="BAAAQQ010000011">
    <property type="protein sequence ID" value="GAA2125787.1"/>
    <property type="molecule type" value="Genomic_DNA"/>
</dbReference>
<keyword evidence="3" id="KW-1185">Reference proteome</keyword>
<accession>A0ABN2YE29</accession>
<dbReference type="Proteomes" id="UP001500575">
    <property type="component" value="Unassembled WGS sequence"/>
</dbReference>
<comment type="caution">
    <text evidence="2">The sequence shown here is derived from an EMBL/GenBank/DDBJ whole genome shotgun (WGS) entry which is preliminary data.</text>
</comment>
<protein>
    <submittedName>
        <fullName evidence="2">Uncharacterized protein</fullName>
    </submittedName>
</protein>
<evidence type="ECO:0000313" key="2">
    <source>
        <dbReference type="EMBL" id="GAA2125787.1"/>
    </source>
</evidence>
<evidence type="ECO:0000313" key="3">
    <source>
        <dbReference type="Proteomes" id="UP001500575"/>
    </source>
</evidence>
<gene>
    <name evidence="2" type="ORF">GCM10009843_23830</name>
</gene>
<feature type="compositionally biased region" description="Acidic residues" evidence="1">
    <location>
        <begin position="28"/>
        <end position="52"/>
    </location>
</feature>
<evidence type="ECO:0000256" key="1">
    <source>
        <dbReference type="SAM" id="MobiDB-lite"/>
    </source>
</evidence>